<sequence>MPVDICQPPAGKRSLTRTTGASSFDIFRPTTDPPYATPFANRVYNDSVVTDRNPFLEAARDIDDDNRYIKPCRSNRPVNPAFARGASHIKFGECMTPQEAEASLKRRPGSECRVRDMGGNRIFQGPYPVKEKCGGDGSDITGCCPKRPVSSSKTQELSGHNVFASPDSSNTPPPPPRVPYMPEERVIPPHDMPRNPKKNESHMQIGGPVCVEPRRPSTCPSSSLSSYDILYNGAGNDVITRARQVEEMKMRAFQGNHIFDFNDEPRNEKEDEEHFSISKMARRRDIRGNDIFGEGRWSNPWGLRAPTPCGKRHVGPCSQQSLVVDPQALVVNDPARYLTASDPNSCHG</sequence>
<evidence type="ECO:0000313" key="4">
    <source>
        <dbReference type="Proteomes" id="UP000822688"/>
    </source>
</evidence>
<dbReference type="PANTHER" id="PTHR31132">
    <property type="entry name" value="N-LYSINE METHYLTRANSFERASE"/>
    <property type="match status" value="1"/>
</dbReference>
<dbReference type="AlphaFoldDB" id="A0A8T0J1E1"/>
<proteinExistence type="predicted"/>
<evidence type="ECO:0000259" key="2">
    <source>
        <dbReference type="Pfam" id="PF13266"/>
    </source>
</evidence>
<dbReference type="OrthoDB" id="10427405at2759"/>
<organism evidence="3 4">
    <name type="scientific">Ceratodon purpureus</name>
    <name type="common">Fire moss</name>
    <name type="synonym">Dicranum purpureum</name>
    <dbReference type="NCBI Taxonomy" id="3225"/>
    <lineage>
        <taxon>Eukaryota</taxon>
        <taxon>Viridiplantae</taxon>
        <taxon>Streptophyta</taxon>
        <taxon>Embryophyta</taxon>
        <taxon>Bryophyta</taxon>
        <taxon>Bryophytina</taxon>
        <taxon>Bryopsida</taxon>
        <taxon>Dicranidae</taxon>
        <taxon>Pseudoditrichales</taxon>
        <taxon>Ditrichaceae</taxon>
        <taxon>Ceratodon</taxon>
    </lineage>
</organism>
<dbReference type="Pfam" id="PF13266">
    <property type="entry name" value="DUF4057"/>
    <property type="match status" value="1"/>
</dbReference>
<name>A0A8T0J1E1_CERPU</name>
<protein>
    <recommendedName>
        <fullName evidence="2">DUF4057 domain-containing protein</fullName>
    </recommendedName>
</protein>
<feature type="region of interest" description="Disordered" evidence="1">
    <location>
        <begin position="147"/>
        <end position="177"/>
    </location>
</feature>
<feature type="compositionally biased region" description="Polar residues" evidence="1">
    <location>
        <begin position="149"/>
        <end position="158"/>
    </location>
</feature>
<dbReference type="InterPro" id="IPR025131">
    <property type="entry name" value="DUF4057"/>
</dbReference>
<dbReference type="PANTHER" id="PTHR31132:SF13">
    <property type="entry name" value="N-LYSINE METHYLTRANSFERASE"/>
    <property type="match status" value="1"/>
</dbReference>
<evidence type="ECO:0000256" key="1">
    <source>
        <dbReference type="SAM" id="MobiDB-lite"/>
    </source>
</evidence>
<gene>
    <name evidence="3" type="ORF">KC19_1G044900</name>
</gene>
<dbReference type="Proteomes" id="UP000822688">
    <property type="component" value="Chromosome 1"/>
</dbReference>
<comment type="caution">
    <text evidence="3">The sequence shown here is derived from an EMBL/GenBank/DDBJ whole genome shotgun (WGS) entry which is preliminary data.</text>
</comment>
<accession>A0A8T0J1E1</accession>
<dbReference type="EMBL" id="CM026421">
    <property type="protein sequence ID" value="KAG0589750.1"/>
    <property type="molecule type" value="Genomic_DNA"/>
</dbReference>
<reference evidence="3" key="1">
    <citation type="submission" date="2020-06" db="EMBL/GenBank/DDBJ databases">
        <title>WGS assembly of Ceratodon purpureus strain R40.</title>
        <authorList>
            <person name="Carey S.B."/>
            <person name="Jenkins J."/>
            <person name="Shu S."/>
            <person name="Lovell J.T."/>
            <person name="Sreedasyam A."/>
            <person name="Maumus F."/>
            <person name="Tiley G.P."/>
            <person name="Fernandez-Pozo N."/>
            <person name="Barry K."/>
            <person name="Chen C."/>
            <person name="Wang M."/>
            <person name="Lipzen A."/>
            <person name="Daum C."/>
            <person name="Saski C.A."/>
            <person name="Payton A.C."/>
            <person name="Mcbreen J.C."/>
            <person name="Conrad R.E."/>
            <person name="Kollar L.M."/>
            <person name="Olsson S."/>
            <person name="Huttunen S."/>
            <person name="Landis J.B."/>
            <person name="Wickett N.J."/>
            <person name="Johnson M.G."/>
            <person name="Rensing S.A."/>
            <person name="Grimwood J."/>
            <person name="Schmutz J."/>
            <person name="Mcdaniel S.F."/>
        </authorList>
    </citation>
    <scope>NUCLEOTIDE SEQUENCE</scope>
    <source>
        <strain evidence="3">R40</strain>
    </source>
</reference>
<keyword evidence="4" id="KW-1185">Reference proteome</keyword>
<evidence type="ECO:0000313" key="3">
    <source>
        <dbReference type="EMBL" id="KAG0589750.1"/>
    </source>
</evidence>
<feature type="domain" description="DUF4057" evidence="2">
    <location>
        <begin position="146"/>
        <end position="297"/>
    </location>
</feature>